<keyword evidence="9" id="KW-1185">Reference proteome</keyword>
<accession>A0ABD1HIK3</accession>
<dbReference type="InterPro" id="IPR013783">
    <property type="entry name" value="Ig-like_fold"/>
</dbReference>
<feature type="transmembrane region" description="Helical" evidence="6">
    <location>
        <begin position="235"/>
        <end position="251"/>
    </location>
</feature>
<feature type="domain" description="MSP" evidence="7">
    <location>
        <begin position="6"/>
        <end position="125"/>
    </location>
</feature>
<dbReference type="InterPro" id="IPR008962">
    <property type="entry name" value="PapD-like_sf"/>
</dbReference>
<evidence type="ECO:0000256" key="2">
    <source>
        <dbReference type="ARBA" id="ARBA00008932"/>
    </source>
</evidence>
<dbReference type="AlphaFoldDB" id="A0ABD1HIK3"/>
<dbReference type="Pfam" id="PF00635">
    <property type="entry name" value="Motile_Sperm"/>
    <property type="match status" value="1"/>
</dbReference>
<dbReference type="Proteomes" id="UP001567538">
    <property type="component" value="Unassembled WGS sequence"/>
</dbReference>
<dbReference type="EMBL" id="JBEAFC010000005">
    <property type="protein sequence ID" value="KAL1556275.1"/>
    <property type="molecule type" value="Genomic_DNA"/>
</dbReference>
<comment type="subcellular location">
    <subcellularLocation>
        <location evidence="1">Membrane</location>
        <topology evidence="1">Single-pass type IV membrane protein</topology>
    </subcellularLocation>
</comment>
<dbReference type="PANTHER" id="PTHR10809">
    <property type="entry name" value="VESICLE-ASSOCIATED MEMBRANE PROTEIN-ASSOCIATED PROTEIN"/>
    <property type="match status" value="1"/>
</dbReference>
<evidence type="ECO:0000313" key="8">
    <source>
        <dbReference type="EMBL" id="KAL1556275.1"/>
    </source>
</evidence>
<sequence length="282" mass="31866">MSSESLLDCEPPELSFQFDQNKQLSSSVRLFNKTDDCVAFKLKSTNPRNYVVRPRIGILLPRSTCEIKVTMRILRESHHTIRCKDKFMVESVAAAPDTTLEDARKLFDKESGHPFQEFILRANYSRQTDSSPGTSVIENIDVSSPEVNNSFVEPHENSLQVASSVTDPDGNDLLVTNSVNEPCGNDSQEKDISGSSESILRSFISNCTSESILREVLRSLLIVVSIYLMKQTLSWMWSLAMFVVMVIIKMIKKMVSDSVEDWIVKALLHIVMYILFGRTTQD</sequence>
<dbReference type="Gene3D" id="2.60.40.10">
    <property type="entry name" value="Immunoglobulins"/>
    <property type="match status" value="1"/>
</dbReference>
<evidence type="ECO:0000313" key="9">
    <source>
        <dbReference type="Proteomes" id="UP001567538"/>
    </source>
</evidence>
<dbReference type="InterPro" id="IPR000535">
    <property type="entry name" value="MSP_dom"/>
</dbReference>
<comment type="similarity">
    <text evidence="2">Belongs to the VAMP-associated protein (VAP) (TC 9.B.17) family.</text>
</comment>
<keyword evidence="4 6" id="KW-1133">Transmembrane helix</keyword>
<dbReference type="InterPro" id="IPR016763">
    <property type="entry name" value="VAP"/>
</dbReference>
<evidence type="ECO:0000259" key="7">
    <source>
        <dbReference type="PROSITE" id="PS50202"/>
    </source>
</evidence>
<reference evidence="8 9" key="1">
    <citation type="submission" date="2024-06" db="EMBL/GenBank/DDBJ databases">
        <title>A chromosome level genome sequence of Diviner's sage (Salvia divinorum).</title>
        <authorList>
            <person name="Ford S.A."/>
            <person name="Ro D.-K."/>
            <person name="Ness R.W."/>
            <person name="Phillips M.A."/>
        </authorList>
    </citation>
    <scope>NUCLEOTIDE SEQUENCE [LARGE SCALE GENOMIC DNA]</scope>
    <source>
        <strain evidence="8">SAF-2024a</strain>
        <tissue evidence="8">Leaf</tissue>
    </source>
</reference>
<proteinExistence type="inferred from homology"/>
<dbReference type="SUPFAM" id="SSF49354">
    <property type="entry name" value="PapD-like"/>
    <property type="match status" value="1"/>
</dbReference>
<name>A0ABD1HIK3_SALDI</name>
<dbReference type="PROSITE" id="PS50202">
    <property type="entry name" value="MSP"/>
    <property type="match status" value="1"/>
</dbReference>
<keyword evidence="5 6" id="KW-0472">Membrane</keyword>
<evidence type="ECO:0000256" key="4">
    <source>
        <dbReference type="ARBA" id="ARBA00022989"/>
    </source>
</evidence>
<organism evidence="8 9">
    <name type="scientific">Salvia divinorum</name>
    <name type="common">Maria pastora</name>
    <name type="synonym">Diviner's sage</name>
    <dbReference type="NCBI Taxonomy" id="28513"/>
    <lineage>
        <taxon>Eukaryota</taxon>
        <taxon>Viridiplantae</taxon>
        <taxon>Streptophyta</taxon>
        <taxon>Embryophyta</taxon>
        <taxon>Tracheophyta</taxon>
        <taxon>Spermatophyta</taxon>
        <taxon>Magnoliopsida</taxon>
        <taxon>eudicotyledons</taxon>
        <taxon>Gunneridae</taxon>
        <taxon>Pentapetalae</taxon>
        <taxon>asterids</taxon>
        <taxon>lamiids</taxon>
        <taxon>Lamiales</taxon>
        <taxon>Lamiaceae</taxon>
        <taxon>Nepetoideae</taxon>
        <taxon>Mentheae</taxon>
        <taxon>Salviinae</taxon>
        <taxon>Salvia</taxon>
        <taxon>Salvia subgen. Calosphace</taxon>
    </lineage>
</organism>
<protein>
    <submittedName>
        <fullName evidence="8">Vesicle-associated protein 1-3-like</fullName>
    </submittedName>
</protein>
<dbReference type="PANTHER" id="PTHR10809:SF6">
    <property type="entry name" value="AT11025P-RELATED"/>
    <property type="match status" value="1"/>
</dbReference>
<comment type="caution">
    <text evidence="8">The sequence shown here is derived from an EMBL/GenBank/DDBJ whole genome shotgun (WGS) entry which is preliminary data.</text>
</comment>
<keyword evidence="3 6" id="KW-0812">Transmembrane</keyword>
<dbReference type="GO" id="GO:0016020">
    <property type="term" value="C:membrane"/>
    <property type="evidence" value="ECO:0007669"/>
    <property type="project" value="UniProtKB-SubCell"/>
</dbReference>
<evidence type="ECO:0000256" key="5">
    <source>
        <dbReference type="ARBA" id="ARBA00023136"/>
    </source>
</evidence>
<evidence type="ECO:0000256" key="6">
    <source>
        <dbReference type="SAM" id="Phobius"/>
    </source>
</evidence>
<gene>
    <name evidence="8" type="ORF">AAHA92_11923</name>
</gene>
<evidence type="ECO:0000256" key="3">
    <source>
        <dbReference type="ARBA" id="ARBA00022692"/>
    </source>
</evidence>
<evidence type="ECO:0000256" key="1">
    <source>
        <dbReference type="ARBA" id="ARBA00004211"/>
    </source>
</evidence>